<dbReference type="GO" id="GO:0030424">
    <property type="term" value="C:axon"/>
    <property type="evidence" value="ECO:0000314"/>
    <property type="project" value="WormBase"/>
</dbReference>
<feature type="region of interest" description="Disordered" evidence="5">
    <location>
        <begin position="1029"/>
        <end position="1049"/>
    </location>
</feature>
<feature type="domain" description="SWIM-type" evidence="6">
    <location>
        <begin position="231"/>
        <end position="267"/>
    </location>
</feature>
<evidence type="ECO:0000313" key="7">
    <source>
        <dbReference type="EMBL" id="CAA94301.2"/>
    </source>
</evidence>
<dbReference type="InterPro" id="IPR048370">
    <property type="entry name" value="ZSWIM4-8_C"/>
</dbReference>
<accession>Q21875</accession>
<dbReference type="GO" id="GO:0040017">
    <property type="term" value="P:positive regulation of locomotion"/>
    <property type="evidence" value="ECO:0000315"/>
    <property type="project" value="WormBase"/>
</dbReference>
<keyword evidence="1" id="KW-0479">Metal-binding</keyword>
<dbReference type="FunCoup" id="Q21875">
    <property type="interactions" value="2365"/>
</dbReference>
<dbReference type="HOGENOM" id="CLU_001052_0_0_1"/>
<dbReference type="InterPro" id="IPR057945">
    <property type="entry name" value="TPR_ZSWIM8"/>
</dbReference>
<organism evidence="7 8">
    <name type="scientific">Caenorhabditis elegans</name>
    <dbReference type="NCBI Taxonomy" id="6239"/>
    <lineage>
        <taxon>Eukaryota</taxon>
        <taxon>Metazoa</taxon>
        <taxon>Ecdysozoa</taxon>
        <taxon>Nematoda</taxon>
        <taxon>Chromadorea</taxon>
        <taxon>Rhabditida</taxon>
        <taxon>Rhabditina</taxon>
        <taxon>Rhabditomorpha</taxon>
        <taxon>Rhabditoidea</taxon>
        <taxon>Rhabditidae</taxon>
        <taxon>Peloderinae</taxon>
        <taxon>Caenorhabditis</taxon>
    </lineage>
</organism>
<dbReference type="GO" id="GO:0005102">
    <property type="term" value="F:signaling receptor binding"/>
    <property type="evidence" value="ECO:0000353"/>
    <property type="project" value="WormBase"/>
</dbReference>
<dbReference type="PhylomeDB" id="Q21875"/>
<evidence type="ECO:0000256" key="5">
    <source>
        <dbReference type="SAM" id="MobiDB-lite"/>
    </source>
</evidence>
<feature type="region of interest" description="Disordered" evidence="5">
    <location>
        <begin position="1070"/>
        <end position="1158"/>
    </location>
</feature>
<reference evidence="7 8" key="1">
    <citation type="journal article" date="1998" name="Science">
        <title>Genome sequence of the nematode C. elegans: a platform for investigating biology.</title>
        <authorList>
            <consortium name="The C. elegans sequencing consortium"/>
            <person name="Sulson J.E."/>
            <person name="Waterston R."/>
        </authorList>
    </citation>
    <scope>NUCLEOTIDE SEQUENCE [LARGE SCALE GENOMIC DNA]</scope>
    <source>
        <strain evidence="7 8">Bristol N2</strain>
    </source>
</reference>
<dbReference type="PANTHER" id="PTHR22619:SF1">
    <property type="entry name" value="ZINC FINGER SWIM DOMAIN-CONTAINING PROTEIN 8"/>
    <property type="match status" value="1"/>
</dbReference>
<dbReference type="GO" id="GO:0005829">
    <property type="term" value="C:cytosol"/>
    <property type="evidence" value="ECO:0000314"/>
    <property type="project" value="WormBase"/>
</dbReference>
<dbReference type="InParanoid" id="Q21875"/>
<dbReference type="GO" id="GO:0008270">
    <property type="term" value="F:zinc ion binding"/>
    <property type="evidence" value="ECO:0007669"/>
    <property type="project" value="UniProtKB-KW"/>
</dbReference>
<dbReference type="GO" id="GO:2000627">
    <property type="term" value="P:positive regulation of miRNA catabolic process"/>
    <property type="evidence" value="ECO:0000315"/>
    <property type="project" value="UniProtKB"/>
</dbReference>
<feature type="region of interest" description="Disordered" evidence="5">
    <location>
        <begin position="78"/>
        <end position="98"/>
    </location>
</feature>
<dbReference type="GO" id="GO:1902667">
    <property type="term" value="P:regulation of axon guidance"/>
    <property type="evidence" value="ECO:0000315"/>
    <property type="project" value="WormBase"/>
</dbReference>
<proteinExistence type="evidence at protein level"/>
<evidence type="ECO:0000313" key="8">
    <source>
        <dbReference type="Proteomes" id="UP000001940"/>
    </source>
</evidence>
<dbReference type="eggNOG" id="KOG3615">
    <property type="taxonomic scope" value="Eukaryota"/>
</dbReference>
<dbReference type="WormBase" id="R09E10.7">
    <property type="protein sequence ID" value="CE37845"/>
    <property type="gene ID" value="WBGene00004140"/>
    <property type="gene designation" value="ebax-1"/>
</dbReference>
<dbReference type="STRING" id="6239.R09E10.7.1"/>
<dbReference type="CTD" id="177915"/>
<feature type="compositionally biased region" description="Polar residues" evidence="5">
    <location>
        <begin position="661"/>
        <end position="677"/>
    </location>
</feature>
<dbReference type="RefSeq" id="NP_501888.2">
    <property type="nucleotide sequence ID" value="NM_069487.7"/>
</dbReference>
<feature type="compositionally biased region" description="Low complexity" evidence="5">
    <location>
        <begin position="1381"/>
        <end position="1402"/>
    </location>
</feature>
<keyword evidence="10" id="KW-1267">Proteomics identification</keyword>
<evidence type="ECO:0000313" key="9">
    <source>
        <dbReference type="WormBase" id="R09E10.7"/>
    </source>
</evidence>
<dbReference type="PeptideAtlas" id="Q21875"/>
<dbReference type="GO" id="GO:1901046">
    <property type="term" value="P:positive regulation of egg-laying behavior"/>
    <property type="evidence" value="ECO:0000315"/>
    <property type="project" value="WormBase"/>
</dbReference>
<keyword evidence="3" id="KW-0862">Zinc</keyword>
<dbReference type="GeneID" id="177915"/>
<protein>
    <submittedName>
        <fullName evidence="7">SWIM-type domain-containing protein</fullName>
    </submittedName>
</protein>
<dbReference type="Pfam" id="PF04434">
    <property type="entry name" value="SWIM"/>
    <property type="match status" value="1"/>
</dbReference>
<evidence type="ECO:0000256" key="4">
    <source>
        <dbReference type="PROSITE-ProRule" id="PRU00325"/>
    </source>
</evidence>
<evidence type="ECO:0000259" key="6">
    <source>
        <dbReference type="PROSITE" id="PS50966"/>
    </source>
</evidence>
<feature type="compositionally biased region" description="Polar residues" evidence="5">
    <location>
        <begin position="1123"/>
        <end position="1141"/>
    </location>
</feature>
<dbReference type="Bgee" id="WBGene00004140">
    <property type="expression patterns" value="Expressed in pharyngeal muscle cell (C elegans) and 4 other cell types or tissues"/>
</dbReference>
<dbReference type="OrthoDB" id="10013584at2759"/>
<dbReference type="GO" id="GO:0043025">
    <property type="term" value="C:neuronal cell body"/>
    <property type="evidence" value="ECO:0000314"/>
    <property type="project" value="WormBase"/>
</dbReference>
<dbReference type="GO" id="GO:0051787">
    <property type="term" value="F:misfolded protein binding"/>
    <property type="evidence" value="ECO:0000314"/>
    <property type="project" value="WormBase"/>
</dbReference>
<dbReference type="UCSC" id="R09E10.7">
    <property type="organism name" value="c. elegans"/>
</dbReference>
<evidence type="ECO:0007829" key="10">
    <source>
        <dbReference type="PeptideAtlas" id="Q21875"/>
    </source>
</evidence>
<dbReference type="GO" id="GO:0061630">
    <property type="term" value="F:ubiquitin protein ligase activity"/>
    <property type="evidence" value="ECO:0000304"/>
    <property type="project" value="Reactome"/>
</dbReference>
<feature type="compositionally biased region" description="Low complexity" evidence="5">
    <location>
        <begin position="761"/>
        <end position="778"/>
    </location>
</feature>
<dbReference type="GO" id="GO:0031462">
    <property type="term" value="C:Cul2-RING ubiquitin ligase complex"/>
    <property type="evidence" value="ECO:0000353"/>
    <property type="project" value="WormBase"/>
</dbReference>
<dbReference type="PROSITE" id="PS50966">
    <property type="entry name" value="ZF_SWIM"/>
    <property type="match status" value="1"/>
</dbReference>
<dbReference type="Proteomes" id="UP000001940">
    <property type="component" value="Chromosome IV"/>
</dbReference>
<dbReference type="AGR" id="WB:WBGene00004140"/>
<evidence type="ECO:0000256" key="2">
    <source>
        <dbReference type="ARBA" id="ARBA00022771"/>
    </source>
</evidence>
<dbReference type="Pfam" id="PF21055">
    <property type="entry name" value="ZSWIM4-8_C"/>
    <property type="match status" value="1"/>
</dbReference>
<dbReference type="EMBL" id="BX284604">
    <property type="protein sequence ID" value="CAA94301.2"/>
    <property type="molecule type" value="Genomic_DNA"/>
</dbReference>
<keyword evidence="2 4" id="KW-0863">Zinc-finger</keyword>
<feature type="region of interest" description="Disordered" evidence="5">
    <location>
        <begin position="1351"/>
        <end position="1409"/>
    </location>
</feature>
<dbReference type="PANTHER" id="PTHR22619">
    <property type="entry name" value="ZINC FINGER SWIM DOMAIN CONTAINING PROTEIN 4, 5, 6"/>
    <property type="match status" value="1"/>
</dbReference>
<feature type="region of interest" description="Disordered" evidence="5">
    <location>
        <begin position="658"/>
        <end position="685"/>
    </location>
</feature>
<evidence type="ECO:0000256" key="1">
    <source>
        <dbReference type="ARBA" id="ARBA00022723"/>
    </source>
</evidence>
<dbReference type="PaxDb" id="6239-R09E10.7"/>
<sequence length="1717" mass="195296">MLPNAVGNNVWNGRDDVSFEDSERFEEDSQVSLDESLDGNSQNWRGWTDCQSNCEAIQPGLSCVVYQHYSASGRFSSASTRTVVPGDPNNPLSQHPMMSRGDDSIGTLLTLSEISARVCAEKWSFQQLEEMYSHICTSRAEKLAMPPPISTIPEKIFLSFIVHCFPQSTDEIRMYSTLANGSSEQYELGKTIYEWGNVRDVSQTGFLLSGNISNSTHPDTRPIQYDDNSSFHVTVKVDRCRIVECTCECSNRSSWCKHVVALSIYRIYERSNIKFKETIADAINSMSDFDLRRLVQWHINEIPRKCIPGFQKLIDQIKDPHSNINNLHGAPDPTDGGHDPVSRYDFPEIESKIRRLLIKYCVPAPSVHCDIQYLTATHHPTHIEWTTMIKPLRCRDPEGMWNLLQMIREMFARNDENAVALLRTVTDECLSNHQVLLWWYITKLVQSGHWAQTSCFKVPNSQMLAQLNCSQLCDEIVILWKLVALNPRAGKLYRSQLVPYLQDYHRTAVNRLKNMITLAPPIPAEVTQTTDATVLSNHQTAAILQTITNMDIRYPLSSQNMKFTLNCFPGFYPAIQMCNYLNEKDIRFGVPTDAIFYVDAPNLSNSYKMVPPHREKVLKKKKKKKKLLKRKVEEDGPSWRRNEYQGVDGIWRVLNEADAGNNDSTESGQESDVQKTPQRVEIPRKKKVDSVEMDVNEVLAAAFTPLDALDARFLRVEAYGTHGYRADAIQHALQVIEYLIDSLTEQSNDFRNVHGVENEPSTSKQSSSSSSSTVSDDVTVADRDEEIARGCKFLATMEKILYITKVLKDNQNLQQIVFDISMRCLTITKYPFFTKNHQIMFTYLETEFVGILDQIWQTVPMSDTQIRKIRERASEIIESDSGNNGELPPIAMTKFLFLALYWTEPPSTSIRPVPAQSVPPTASPALQHNRRLLNSTDSDLALHVSLHIIGCRPYISDRYILHWETIRREKSELTSMLLVRYKDSQEKCALVIDRILDPKLHRMYQNHLSNAAYFLERCPTYQRRFQPGQRPVFPYRDDQAQEPVPESAPNRCLIADYEAQIEAELQRMIDSEMIPRPPALITRSRPSNEDARSSSSSDNSGYTNRNSGSTHSHSTESIDDSQPGPSMSTTDSSATKKSNSIVRKPRRRTNRSLSFDTGNTVSDAHVYHMNELSKKILFEAGGSLNNVIWGNPVTGGTNRRLHLCAIAIACYALGMSNRISPNWNTRTYNNISSWVTSQVQEIGPNAIELIREIWMAHFTPNEIAQISERSAPASDASMKREAAKLALSVLPFAHALTDEEVINALTKCRSDSRDMMIAGLLAMDTPQFREIGRSRPLFSAMFYWNELNAEEESRQQQQHQYQQQPPPQARLVPNPYQIMTNNRNIQKQQQNQQQHQLQRPNNAPQPQRLQVPALPPAAYHLYPQAYEIVEPIANLPPGYRNDISRLHQSHSAPQLGGNPAETNQEEHIPVVVPTANHQYMPPAQLGNALLNAYYYGMRAMDCMATSPGEERQMYLKFGPNAPYSDELKVLNFIAHKLGGPYLHSFYSNASRSVLSPYILHQFATDSARYFPHRMFNQNLPGGNVPYPLFPPNMVAVPSPMPSNIRYPNIRFSTPGQITTLFIANGFQPITGELYERCCEQYLQAIVNKMNSPRVTSDVEYINQLLEFIQRAHEAFKWFPNGGSQLFDSFVRAFKRQKSFKKDFANDINNFLGQLSPL</sequence>
<dbReference type="PIR" id="T24089">
    <property type="entry name" value="T24089"/>
</dbReference>
<dbReference type="GO" id="GO:0051879">
    <property type="term" value="F:Hsp90 protein binding"/>
    <property type="evidence" value="ECO:0000353"/>
    <property type="project" value="WormBase"/>
</dbReference>
<dbReference type="GO" id="GO:1902435">
    <property type="term" value="P:regulation of male mating behavior"/>
    <property type="evidence" value="ECO:0000315"/>
    <property type="project" value="WormBase"/>
</dbReference>
<dbReference type="Pfam" id="PF25572">
    <property type="entry name" value="TPR_ZSWIM8"/>
    <property type="match status" value="1"/>
</dbReference>
<name>Q21875_CAEEL</name>
<dbReference type="InterPro" id="IPR007527">
    <property type="entry name" value="Znf_SWIM"/>
</dbReference>
<keyword evidence="8" id="KW-1185">Reference proteome</keyword>
<feature type="compositionally biased region" description="Polar residues" evidence="5">
    <location>
        <begin position="1101"/>
        <end position="1112"/>
    </location>
</feature>
<dbReference type="AlphaFoldDB" id="Q21875"/>
<gene>
    <name evidence="7 9" type="primary">ebax-1</name>
    <name evidence="7" type="ORF">CELE_R09E10.7</name>
    <name evidence="9" type="ORF">R09E10.7</name>
</gene>
<feature type="region of interest" description="Disordered" evidence="5">
    <location>
        <begin position="753"/>
        <end position="779"/>
    </location>
</feature>
<dbReference type="KEGG" id="cel:CELE_R09E10.7"/>
<dbReference type="OMA" id="EMICILR"/>
<evidence type="ECO:0000256" key="3">
    <source>
        <dbReference type="ARBA" id="ARBA00022833"/>
    </source>
</evidence>